<keyword evidence="2" id="KW-1185">Reference proteome</keyword>
<dbReference type="Proteomes" id="UP000064967">
    <property type="component" value="Chromosome"/>
</dbReference>
<evidence type="ECO:0000313" key="1">
    <source>
        <dbReference type="EMBL" id="AKU93808.1"/>
    </source>
</evidence>
<dbReference type="AlphaFoldDB" id="A0A0K1PJU3"/>
<accession>A0A0K1PJU3</accession>
<sequence length="310" mass="32780">MLSTLSSVVLFGALGTTQAEPLRVDWQVHGGCPGADSFWSALAERSERARRAEDDEAAKQVSIEIVKLKKGSVGRVSIDGTESRTIAGATCLEVIDALAIVTALSLEPGEPPPMPAPRATSLPPPPLVEEPAERSFVAASGPKSWRWGVGVGVGAFFTENIGGVVTTPLSLEYTNGVTLRLGFSRGTSDVVRSAGGPGGRFTWTTGRLDVCVPRGRSKIDLLPCLGLESGALQGEPVDVVHPQDSVRFWLAAHASARVAVNLIGPVDLELEGGVAFALSRPEFVVDPNFPIYEPSPLVFHMRSGPVVHFQ</sequence>
<gene>
    <name evidence="1" type="ORF">AKJ09_00472</name>
</gene>
<protein>
    <submittedName>
        <fullName evidence="1">Uncharacterized protein</fullName>
    </submittedName>
</protein>
<dbReference type="KEGG" id="llu:AKJ09_00472"/>
<reference evidence="1 2" key="1">
    <citation type="submission" date="2015-08" db="EMBL/GenBank/DDBJ databases">
        <authorList>
            <person name="Babu N.S."/>
            <person name="Beckwith C.J."/>
            <person name="Beseler K.G."/>
            <person name="Brison A."/>
            <person name="Carone J.V."/>
            <person name="Caskin T.P."/>
            <person name="Diamond M."/>
            <person name="Durham M.E."/>
            <person name="Foxe J.M."/>
            <person name="Go M."/>
            <person name="Henderson B.A."/>
            <person name="Jones I.B."/>
            <person name="McGettigan J.A."/>
            <person name="Micheletti S.J."/>
            <person name="Nasrallah M.E."/>
            <person name="Ortiz D."/>
            <person name="Piller C.R."/>
            <person name="Privatt S.R."/>
            <person name="Schneider S.L."/>
            <person name="Sharp S."/>
            <person name="Smith T.C."/>
            <person name="Stanton J.D."/>
            <person name="Ullery H.E."/>
            <person name="Wilson R.J."/>
            <person name="Serrano M.G."/>
            <person name="Buck G."/>
            <person name="Lee V."/>
            <person name="Wang Y."/>
            <person name="Carvalho R."/>
            <person name="Voegtly L."/>
            <person name="Shi R."/>
            <person name="Duckworth R."/>
            <person name="Johnson A."/>
            <person name="Loviza R."/>
            <person name="Walstead R."/>
            <person name="Shah Z."/>
            <person name="Kiflezghi M."/>
            <person name="Wade K."/>
            <person name="Ball S.L."/>
            <person name="Bradley K.W."/>
            <person name="Asai D.J."/>
            <person name="Bowman C.A."/>
            <person name="Russell D.A."/>
            <person name="Pope W.H."/>
            <person name="Jacobs-Sera D."/>
            <person name="Hendrix R.W."/>
            <person name="Hatfull G.F."/>
        </authorList>
    </citation>
    <scope>NUCLEOTIDE SEQUENCE [LARGE SCALE GENOMIC DNA]</scope>
    <source>
        <strain evidence="1 2">DSM 27648</strain>
    </source>
</reference>
<dbReference type="STRING" id="1391654.AKJ09_00472"/>
<name>A0A0K1PJU3_9BACT</name>
<evidence type="ECO:0000313" key="2">
    <source>
        <dbReference type="Proteomes" id="UP000064967"/>
    </source>
</evidence>
<dbReference type="EMBL" id="CP012333">
    <property type="protein sequence ID" value="AKU93808.1"/>
    <property type="molecule type" value="Genomic_DNA"/>
</dbReference>
<proteinExistence type="predicted"/>
<organism evidence="1 2">
    <name type="scientific">Labilithrix luteola</name>
    <dbReference type="NCBI Taxonomy" id="1391654"/>
    <lineage>
        <taxon>Bacteria</taxon>
        <taxon>Pseudomonadati</taxon>
        <taxon>Myxococcota</taxon>
        <taxon>Polyangia</taxon>
        <taxon>Polyangiales</taxon>
        <taxon>Labilitrichaceae</taxon>
        <taxon>Labilithrix</taxon>
    </lineage>
</organism>